<dbReference type="Gene3D" id="3.60.10.10">
    <property type="entry name" value="Endonuclease/exonuclease/phosphatase"/>
    <property type="match status" value="1"/>
</dbReference>
<dbReference type="PANTHER" id="PTHR33776">
    <property type="entry name" value="ENDO/EXONUCLEASE/PHOSPHATASE DOMAIN-CONTAINING PROTEIN"/>
    <property type="match status" value="1"/>
</dbReference>
<dbReference type="PANTHER" id="PTHR33776:SF4">
    <property type="entry name" value="ENDONUCLEASE_EXONUCLEASE_PHOSPHATASE DOMAIN-CONTAINING PROTEIN"/>
    <property type="match status" value="1"/>
</dbReference>
<gene>
    <name evidence="2" type="ORF">KUF71_007201</name>
</gene>
<organism evidence="2 3">
    <name type="scientific">Frankliniella fusca</name>
    <dbReference type="NCBI Taxonomy" id="407009"/>
    <lineage>
        <taxon>Eukaryota</taxon>
        <taxon>Metazoa</taxon>
        <taxon>Ecdysozoa</taxon>
        <taxon>Arthropoda</taxon>
        <taxon>Hexapoda</taxon>
        <taxon>Insecta</taxon>
        <taxon>Pterygota</taxon>
        <taxon>Neoptera</taxon>
        <taxon>Paraneoptera</taxon>
        <taxon>Thysanoptera</taxon>
        <taxon>Terebrantia</taxon>
        <taxon>Thripoidea</taxon>
        <taxon>Thripidae</taxon>
        <taxon>Frankliniella</taxon>
    </lineage>
</organism>
<protein>
    <submittedName>
        <fullName evidence="2">Neutral ceramidase</fullName>
    </submittedName>
</protein>
<dbReference type="InterPro" id="IPR005135">
    <property type="entry name" value="Endo/exonuclease/phosphatase"/>
</dbReference>
<comment type="caution">
    <text evidence="2">The sequence shown here is derived from an EMBL/GenBank/DDBJ whole genome shotgun (WGS) entry which is preliminary data.</text>
</comment>
<feature type="domain" description="Endonuclease/exonuclease/phosphatase" evidence="1">
    <location>
        <begin position="78"/>
        <end position="188"/>
    </location>
</feature>
<reference evidence="2" key="1">
    <citation type="submission" date="2021-07" db="EMBL/GenBank/DDBJ databases">
        <authorList>
            <person name="Catto M.A."/>
            <person name="Jacobson A."/>
            <person name="Kennedy G."/>
            <person name="Labadie P."/>
            <person name="Hunt B.G."/>
            <person name="Srinivasan R."/>
        </authorList>
    </citation>
    <scope>NUCLEOTIDE SEQUENCE</scope>
    <source>
        <strain evidence="2">PL_HMW_Pooled</strain>
        <tissue evidence="2">Head</tissue>
    </source>
</reference>
<dbReference type="GO" id="GO:0003824">
    <property type="term" value="F:catalytic activity"/>
    <property type="evidence" value="ECO:0007669"/>
    <property type="project" value="InterPro"/>
</dbReference>
<dbReference type="SUPFAM" id="SSF56219">
    <property type="entry name" value="DNase I-like"/>
    <property type="match status" value="1"/>
</dbReference>
<dbReference type="InterPro" id="IPR036691">
    <property type="entry name" value="Endo/exonu/phosph_ase_sf"/>
</dbReference>
<dbReference type="Proteomes" id="UP001219518">
    <property type="component" value="Unassembled WGS sequence"/>
</dbReference>
<accession>A0AAE1HAE5</accession>
<evidence type="ECO:0000259" key="1">
    <source>
        <dbReference type="Pfam" id="PF14529"/>
    </source>
</evidence>
<evidence type="ECO:0000313" key="2">
    <source>
        <dbReference type="EMBL" id="KAK3917726.1"/>
    </source>
</evidence>
<dbReference type="AlphaFoldDB" id="A0AAE1HAE5"/>
<sequence length="314" mass="36172">MNTQILCISEHWLKSEQVATSNIMGFKCASIFCGQKYSHGGVAIYVRNGYHKFKELDLSDIVCEKVFEAVCILCDMFAVICIYRSPSGDVNEFCDKLDQCIQRVNAKKNQVLLCGDFNIDILGYQTSVDLNGKKLMSILQENGLHSITNKSTRVTNMSRSAIDHIITNIDYKQYESKCDIETGLSDHYMQCISVNNVPTLGNSKPFIMRRVFTVKSKAAFCRAIKDQSWQEVFVRTDVNDKFNLFHDMFKKIYDTHFPVKKVRENLTDNKAWVTVGVKVTSRNYRDLCALIKTTNDPTLNSYFKRYRLIYRQVI</sequence>
<evidence type="ECO:0000313" key="3">
    <source>
        <dbReference type="Proteomes" id="UP001219518"/>
    </source>
</evidence>
<reference evidence="2" key="2">
    <citation type="journal article" date="2023" name="BMC Genomics">
        <title>Pest status, molecular evolution, and epigenetic factors derived from the genome assembly of Frankliniella fusca, a thysanopteran phytovirus vector.</title>
        <authorList>
            <person name="Catto M.A."/>
            <person name="Labadie P.E."/>
            <person name="Jacobson A.L."/>
            <person name="Kennedy G.G."/>
            <person name="Srinivasan R."/>
            <person name="Hunt B.G."/>
        </authorList>
    </citation>
    <scope>NUCLEOTIDE SEQUENCE</scope>
    <source>
        <strain evidence="2">PL_HMW_Pooled</strain>
    </source>
</reference>
<keyword evidence="3" id="KW-1185">Reference proteome</keyword>
<dbReference type="EMBL" id="JAHWGI010000775">
    <property type="protein sequence ID" value="KAK3917726.1"/>
    <property type="molecule type" value="Genomic_DNA"/>
</dbReference>
<dbReference type="Pfam" id="PF14529">
    <property type="entry name" value="Exo_endo_phos_2"/>
    <property type="match status" value="1"/>
</dbReference>
<name>A0AAE1HAE5_9NEOP</name>
<proteinExistence type="predicted"/>